<dbReference type="AlphaFoldDB" id="A0A6A4FVE1"/>
<feature type="transmembrane region" description="Helical" evidence="1">
    <location>
        <begin position="248"/>
        <end position="272"/>
    </location>
</feature>
<feature type="transmembrane region" description="Helical" evidence="1">
    <location>
        <begin position="497"/>
        <end position="516"/>
    </location>
</feature>
<dbReference type="PANTHER" id="PTHR46366:SF1">
    <property type="entry name" value="PDZ DOMAIN-CONTAINING PROTEIN C1685.05"/>
    <property type="match status" value="1"/>
</dbReference>
<accession>A0A6A4FVE1</accession>
<evidence type="ECO:0000256" key="1">
    <source>
        <dbReference type="SAM" id="Phobius"/>
    </source>
</evidence>
<reference evidence="2 3" key="1">
    <citation type="submission" date="2018-08" db="EMBL/GenBank/DDBJ databases">
        <title>Genomic investigation of the strawberry pathogen Phytophthora fragariae indicates pathogenicity is determined by transcriptional variation in three key races.</title>
        <authorList>
            <person name="Adams T.M."/>
            <person name="Armitage A.D."/>
            <person name="Sobczyk M.K."/>
            <person name="Bates H.J."/>
            <person name="Dunwell J.M."/>
            <person name="Nellist C.F."/>
            <person name="Harrison R.J."/>
        </authorList>
    </citation>
    <scope>NUCLEOTIDE SEQUENCE [LARGE SCALE GENOMIC DNA]</scope>
    <source>
        <strain evidence="2 3">SCRP333</strain>
    </source>
</reference>
<dbReference type="PANTHER" id="PTHR46366">
    <property type="entry name" value="PRO-APOPTOTIC SERINE PROTEASE NMA111"/>
    <property type="match status" value="1"/>
</dbReference>
<keyword evidence="1" id="KW-0472">Membrane</keyword>
<keyword evidence="3" id="KW-1185">Reference proteome</keyword>
<feature type="transmembrane region" description="Helical" evidence="1">
    <location>
        <begin position="121"/>
        <end position="138"/>
    </location>
</feature>
<dbReference type="EMBL" id="QXFT01000121">
    <property type="protein sequence ID" value="KAE9354223.1"/>
    <property type="molecule type" value="Genomic_DNA"/>
</dbReference>
<sequence length="753" mass="84949">MALVLAGVWWNFEATHYYKADQGIVCHAVVPQYNSHGNYFIGSSRTTPYHTTPSSCANDSYPFEQYLYHGSIGYYSFYEGEVGTYCAKSKTAYIVVEVLGSYDINGSFLAKDTGSTNTRGSYWYIIIGGFWLVFRAVTIRRSFISLMRYGHKCDEMHEIIGQHDAMVFVQENMRLSAHGATNYQRAAILALIVEGIMADLFLIIAHDGWRAQVHYETALLGELVCAFVFQTFLSVLNGSELKRSKPTALAVSYYFWSLICHGLVVLVVVLIISCTRSYAKFLKPHKMPQLLVVPSDLQQETANISSVCPVQGYLLAGVWWNLHPTHYYNTKNGTICHGVVPQYNLHGNYWIGDATTTPYYRTPANCIDNSFVYDMYMYHGSIGFYSFYEEVVGTYCAKDNFAYVVVDVLGTYDINGVFLAADTGSVNLRLSYWYGIAGVVWLIYRGLTIHRSFVACRRYGRKCTEMGVGLHQKEAMVFVQESLRWSAHGASNYQRAALLYLIVEGIMSDLFLIIANDNWTTKIQYLSLGYNLSGLMLLLFEMVESMQWLSDKWRQRVKRVKRVFFSYETALVGELVSALALQAFLTGLNGSDFKRSRPVALAVSYYFWSLISHSVVVAVITGIIASVRVPTAITLMMLGGYRWEHGRLYYKVTALKAFGMLKMEEDGVEYLALQKLHWFTVPRDNLVGIGVISGQRVEPCHERPCTGIITLLDRKLGGGLSQVDTRHHVRPSRAMVELGPKNAWVTAPLSIGE</sequence>
<dbReference type="Proteomes" id="UP000434957">
    <property type="component" value="Unassembled WGS sequence"/>
</dbReference>
<evidence type="ECO:0000313" key="3">
    <source>
        <dbReference type="Proteomes" id="UP000434957"/>
    </source>
</evidence>
<proteinExistence type="predicted"/>
<feature type="transmembrane region" description="Helical" evidence="1">
    <location>
        <begin position="186"/>
        <end position="205"/>
    </location>
</feature>
<keyword evidence="1" id="KW-1133">Transmembrane helix</keyword>
<organism evidence="2 3">
    <name type="scientific">Phytophthora rubi</name>
    <dbReference type="NCBI Taxonomy" id="129364"/>
    <lineage>
        <taxon>Eukaryota</taxon>
        <taxon>Sar</taxon>
        <taxon>Stramenopiles</taxon>
        <taxon>Oomycota</taxon>
        <taxon>Peronosporomycetes</taxon>
        <taxon>Peronosporales</taxon>
        <taxon>Peronosporaceae</taxon>
        <taxon>Phytophthora</taxon>
    </lineage>
</organism>
<feature type="transmembrane region" description="Helical" evidence="1">
    <location>
        <begin position="605"/>
        <end position="627"/>
    </location>
</feature>
<comment type="caution">
    <text evidence="2">The sequence shown here is derived from an EMBL/GenBank/DDBJ whole genome shotgun (WGS) entry which is preliminary data.</text>
</comment>
<feature type="transmembrane region" description="Helical" evidence="1">
    <location>
        <begin position="430"/>
        <end position="447"/>
    </location>
</feature>
<evidence type="ECO:0000313" key="2">
    <source>
        <dbReference type="EMBL" id="KAE9354223.1"/>
    </source>
</evidence>
<keyword evidence="1" id="KW-0812">Transmembrane</keyword>
<protein>
    <submittedName>
        <fullName evidence="2">Uncharacterized protein</fullName>
    </submittedName>
</protein>
<gene>
    <name evidence="2" type="ORF">PR003_g3469</name>
</gene>
<feature type="transmembrane region" description="Helical" evidence="1">
    <location>
        <begin position="522"/>
        <end position="543"/>
    </location>
</feature>
<feature type="transmembrane region" description="Helical" evidence="1">
    <location>
        <begin position="564"/>
        <end position="585"/>
    </location>
</feature>
<feature type="transmembrane region" description="Helical" evidence="1">
    <location>
        <begin position="217"/>
        <end position="236"/>
    </location>
</feature>
<name>A0A6A4FVE1_9STRA</name>